<dbReference type="Proteomes" id="UP001165121">
    <property type="component" value="Unassembled WGS sequence"/>
</dbReference>
<dbReference type="GO" id="GO:0003676">
    <property type="term" value="F:nucleic acid binding"/>
    <property type="evidence" value="ECO:0007669"/>
    <property type="project" value="InterPro"/>
</dbReference>
<dbReference type="AlphaFoldDB" id="A0A9W6TU44"/>
<evidence type="ECO:0000256" key="4">
    <source>
        <dbReference type="ARBA" id="ARBA00022722"/>
    </source>
</evidence>
<evidence type="ECO:0000259" key="10">
    <source>
        <dbReference type="Pfam" id="PF13456"/>
    </source>
</evidence>
<evidence type="ECO:0000256" key="5">
    <source>
        <dbReference type="ARBA" id="ARBA00022750"/>
    </source>
</evidence>
<keyword evidence="6" id="KW-0255">Endonuclease</keyword>
<reference evidence="12" key="1">
    <citation type="submission" date="2023-04" db="EMBL/GenBank/DDBJ databases">
        <title>Phytophthora fragariaefolia NBRC 109709.</title>
        <authorList>
            <person name="Ichikawa N."/>
            <person name="Sato H."/>
            <person name="Tonouchi N."/>
        </authorList>
    </citation>
    <scope>NUCLEOTIDE SEQUENCE</scope>
    <source>
        <strain evidence="12">NBRC 109709</strain>
    </source>
</reference>
<feature type="compositionally biased region" description="Basic and acidic residues" evidence="9">
    <location>
        <begin position="355"/>
        <end position="367"/>
    </location>
</feature>
<evidence type="ECO:0000313" key="12">
    <source>
        <dbReference type="EMBL" id="GMF20061.1"/>
    </source>
</evidence>
<dbReference type="InterPro" id="IPR036397">
    <property type="entry name" value="RNaseH_sf"/>
</dbReference>
<sequence length="367" mass="41266">MLFANDWALSSAMMQMHDDKLRPVHFCGRVMKENEIYYQPAEKEVLALLQLLKFCHTRLAGRTLHVYTRFSTLEWVFRSKSLYRRAVSFAVLLSLPHLKVQRVRERDVKFAQLLQASIRAAIGLDESLKHLALPLRNSATVRIDPELLYASVSLNYEGYVLSFDGSTKTEKNGGHDNCLWILWKLPSWDIEIAASAHLPTTTVNIAEYTGMNNGVVTALQRGVFDVIIVDNSRLAIQQSMGVIACKKDSLQVELARHKELTKKLNSARYLHVARLYNSATDSIVTEALEANAGRVLLSIERKAELRALNKISERLYTSKNSADAEGNSAGANENSAKTAEEPRVTATTRSRARQVRFEDDREANSTS</sequence>
<evidence type="ECO:0000256" key="9">
    <source>
        <dbReference type="SAM" id="MobiDB-lite"/>
    </source>
</evidence>
<keyword evidence="2" id="KW-0808">Transferase</keyword>
<evidence type="ECO:0000256" key="6">
    <source>
        <dbReference type="ARBA" id="ARBA00022759"/>
    </source>
</evidence>
<organism evidence="12 13">
    <name type="scientific">Phytophthora fragariaefolia</name>
    <dbReference type="NCBI Taxonomy" id="1490495"/>
    <lineage>
        <taxon>Eukaryota</taxon>
        <taxon>Sar</taxon>
        <taxon>Stramenopiles</taxon>
        <taxon>Oomycota</taxon>
        <taxon>Peronosporomycetes</taxon>
        <taxon>Peronosporales</taxon>
        <taxon>Peronosporaceae</taxon>
        <taxon>Phytophthora</taxon>
    </lineage>
</organism>
<dbReference type="Gene3D" id="3.30.420.10">
    <property type="entry name" value="Ribonuclease H-like superfamily/Ribonuclease H"/>
    <property type="match status" value="1"/>
</dbReference>
<dbReference type="GO" id="GO:0006508">
    <property type="term" value="P:proteolysis"/>
    <property type="evidence" value="ECO:0007669"/>
    <property type="project" value="UniProtKB-KW"/>
</dbReference>
<keyword evidence="1" id="KW-0645">Protease</keyword>
<dbReference type="GO" id="GO:0003964">
    <property type="term" value="F:RNA-directed DNA polymerase activity"/>
    <property type="evidence" value="ECO:0007669"/>
    <property type="project" value="UniProtKB-KW"/>
</dbReference>
<dbReference type="Pfam" id="PF13456">
    <property type="entry name" value="RVT_3"/>
    <property type="match status" value="1"/>
</dbReference>
<dbReference type="SUPFAM" id="SSF53098">
    <property type="entry name" value="Ribonuclease H-like"/>
    <property type="match status" value="1"/>
</dbReference>
<evidence type="ECO:0000256" key="2">
    <source>
        <dbReference type="ARBA" id="ARBA00022679"/>
    </source>
</evidence>
<dbReference type="OrthoDB" id="121903at2759"/>
<feature type="region of interest" description="Disordered" evidence="9">
    <location>
        <begin position="321"/>
        <end position="367"/>
    </location>
</feature>
<evidence type="ECO:0000256" key="7">
    <source>
        <dbReference type="ARBA" id="ARBA00022801"/>
    </source>
</evidence>
<dbReference type="PANTHER" id="PTHR33064">
    <property type="entry name" value="POL PROTEIN"/>
    <property type="match status" value="1"/>
</dbReference>
<feature type="domain" description="Reverse transcriptase RNase H-like" evidence="11">
    <location>
        <begin position="4"/>
        <end position="93"/>
    </location>
</feature>
<name>A0A9W6TU44_9STRA</name>
<dbReference type="PANTHER" id="PTHR33064:SF37">
    <property type="entry name" value="RIBONUCLEASE H"/>
    <property type="match status" value="1"/>
</dbReference>
<accession>A0A9W6TU44</accession>
<proteinExistence type="predicted"/>
<dbReference type="SUPFAM" id="SSF56672">
    <property type="entry name" value="DNA/RNA polymerases"/>
    <property type="match status" value="1"/>
</dbReference>
<dbReference type="InterPro" id="IPR043502">
    <property type="entry name" value="DNA/RNA_pol_sf"/>
</dbReference>
<dbReference type="GO" id="GO:0004190">
    <property type="term" value="F:aspartic-type endopeptidase activity"/>
    <property type="evidence" value="ECO:0007669"/>
    <property type="project" value="UniProtKB-KW"/>
</dbReference>
<dbReference type="Pfam" id="PF17917">
    <property type="entry name" value="RT_RNaseH"/>
    <property type="match status" value="1"/>
</dbReference>
<keyword evidence="5" id="KW-0064">Aspartyl protease</keyword>
<evidence type="ECO:0000256" key="1">
    <source>
        <dbReference type="ARBA" id="ARBA00022670"/>
    </source>
</evidence>
<keyword evidence="3" id="KW-0548">Nucleotidyltransferase</keyword>
<keyword evidence="13" id="KW-1185">Reference proteome</keyword>
<keyword evidence="8" id="KW-0695">RNA-directed DNA polymerase</keyword>
<keyword evidence="4" id="KW-0540">Nuclease</keyword>
<evidence type="ECO:0000313" key="13">
    <source>
        <dbReference type="Proteomes" id="UP001165121"/>
    </source>
</evidence>
<evidence type="ECO:0000256" key="8">
    <source>
        <dbReference type="ARBA" id="ARBA00022918"/>
    </source>
</evidence>
<evidence type="ECO:0000259" key="11">
    <source>
        <dbReference type="Pfam" id="PF17917"/>
    </source>
</evidence>
<evidence type="ECO:0000256" key="3">
    <source>
        <dbReference type="ARBA" id="ARBA00022695"/>
    </source>
</evidence>
<dbReference type="InterPro" id="IPR012337">
    <property type="entry name" value="RNaseH-like_sf"/>
</dbReference>
<dbReference type="GO" id="GO:0004523">
    <property type="term" value="F:RNA-DNA hybrid ribonuclease activity"/>
    <property type="evidence" value="ECO:0007669"/>
    <property type="project" value="InterPro"/>
</dbReference>
<keyword evidence="7" id="KW-0378">Hydrolase</keyword>
<dbReference type="InterPro" id="IPR002156">
    <property type="entry name" value="RNaseH_domain"/>
</dbReference>
<dbReference type="InterPro" id="IPR041373">
    <property type="entry name" value="RT_RNaseH"/>
</dbReference>
<comment type="caution">
    <text evidence="12">The sequence shown here is derived from an EMBL/GenBank/DDBJ whole genome shotgun (WGS) entry which is preliminary data.</text>
</comment>
<dbReference type="InterPro" id="IPR051320">
    <property type="entry name" value="Viral_Replic_Matur_Polypro"/>
</dbReference>
<dbReference type="EMBL" id="BSXT01000182">
    <property type="protein sequence ID" value="GMF20061.1"/>
    <property type="molecule type" value="Genomic_DNA"/>
</dbReference>
<feature type="domain" description="RNase H type-1" evidence="10">
    <location>
        <begin position="197"/>
        <end position="286"/>
    </location>
</feature>
<gene>
    <name evidence="12" type="ORF">Pfra01_000227600</name>
</gene>
<protein>
    <submittedName>
        <fullName evidence="12">Unnamed protein product</fullName>
    </submittedName>
</protein>